<evidence type="ECO:0000313" key="4">
    <source>
        <dbReference type="Proteomes" id="UP000244338"/>
    </source>
</evidence>
<evidence type="ECO:0000259" key="2">
    <source>
        <dbReference type="Pfam" id="PF18662"/>
    </source>
</evidence>
<accession>A0A2R6Y090</accession>
<evidence type="ECO:0000313" key="3">
    <source>
        <dbReference type="EMBL" id="PTQ56093.1"/>
    </source>
</evidence>
<sequence length="988" mass="110145">MLPAKLEHPMRTFLGSLYTGSSGYLTLWEPKSKRTRYYSPDQIETLLTEATRLSQTIDVYFGVGLRKDRLTPQKRGTEADIVAIPGVWIDIDIAGAGHVDQKRPPTVEAALDLIKAVDIEPSIIIGSGHGLHVYWLFDEMFMIRSESDRARAKAIVSAVQEIVRIEAERHGWKVDNTSDLARVLRLPGTFNHKSNPPKPVVVMHMDDKKRTPFQAFERFVPASIERSQTSPAEAVLHTCRFMHHCRDNAEVLSEPEWHAMVANLAVVEGGEALIHRLSSPYPKYTTTETDRKIKHAVRERKPHTCLYIQSQLGFRGCPPGGCGVKAPAGLAVSKVARIAAELDDLPDAVAIDPDIVLREDIIDRLADLFEADPAAYHRLRERIREAGGRKVSIRALGQAVQGKIKERKLMLIKREKHVVECLPDVPEGGEGLLLPEGYDLDATATYRGRLTGNGTEIERTTIAYAPLLITSRYRDEEEETEYLELSWHDGVMWRKIIVDRGHVMDRAKLTVLSSVGFPVDSGSATALIRYLVAFEAKNAEVLPKRKVSSRFGWIGTEGFLIGEEYIGEGEVSFHPQAPGDAQIGSGYRTSGTIEGWVEAIEPLKHYPRPRLALYASVAAPLLEIVGAPNFVIDFAGRTSTGKTTTLRIAASMWGQPDERSPEAAIGTWDATKVWIERASGVLTSIPLILDDTKRVKDAETVASVLYMVASGRGRARGNLKSLARVRTWHTVLITSGERQAVEHTTDGGTRARTIEIVGSPFGTDRIGDTIEAIDRGIREHYGHSGRILVRWLLDHRGDWEKIREMYRKTVAKYAGSQSAVARRMAEAAAAITTAAAVLHAAMRDAGTPLPWSYEDPLAGLWEDIATAAEAAPPEVRALGAIVSYAYEHEQAFLGRHREANGEPLMPPGGWLGYWPSPTWEYIAFYPGALKRILEEMGFDPDAVIHGWYEREWLLVDKDRKRMTKTIKLEKKTTRMVIIPKHIFEYEQF</sequence>
<dbReference type="EMBL" id="PEBX01000046">
    <property type="protein sequence ID" value="PTQ56093.1"/>
    <property type="molecule type" value="Genomic_DNA"/>
</dbReference>
<feature type="domain" description="DUF927" evidence="1">
    <location>
        <begin position="453"/>
        <end position="724"/>
    </location>
</feature>
<dbReference type="Pfam" id="PF06048">
    <property type="entry name" value="DUF927"/>
    <property type="match status" value="1"/>
</dbReference>
<dbReference type="AlphaFoldDB" id="A0A2R6Y090"/>
<feature type="domain" description="Cch helix turn helix" evidence="2">
    <location>
        <begin position="876"/>
        <end position="977"/>
    </location>
</feature>
<comment type="caution">
    <text evidence="3">The sequence shown here is derived from an EMBL/GenBank/DDBJ whole genome shotgun (WGS) entry which is preliminary data.</text>
</comment>
<dbReference type="Pfam" id="PF18662">
    <property type="entry name" value="HTH_56"/>
    <property type="match status" value="1"/>
</dbReference>
<gene>
    <name evidence="3" type="ORF">BSOLF_0835</name>
</gene>
<proteinExistence type="predicted"/>
<organism evidence="3 4">
    <name type="scientific">Candidatus Carbonibacillus altaicus</name>
    <dbReference type="NCBI Taxonomy" id="2163959"/>
    <lineage>
        <taxon>Bacteria</taxon>
        <taxon>Bacillati</taxon>
        <taxon>Bacillota</taxon>
        <taxon>Bacilli</taxon>
        <taxon>Bacillales</taxon>
        <taxon>Candidatus Carbonibacillus</taxon>
    </lineage>
</organism>
<name>A0A2R6Y090_9BACL</name>
<dbReference type="InterPro" id="IPR040538">
    <property type="entry name" value="Cch_HTH"/>
</dbReference>
<reference evidence="4" key="1">
    <citation type="journal article" date="2018" name="Sci. Rep.">
        <title>Lignite coal burning seam in the remote Altai Mountains harbors a hydrogen-driven thermophilic microbial community.</title>
        <authorList>
            <person name="Kadnikov V.V."/>
            <person name="Mardanov A.V."/>
            <person name="Ivasenko D.A."/>
            <person name="Antsiferov D.V."/>
            <person name="Beletsky A.V."/>
            <person name="Karnachuk O.V."/>
            <person name="Ravin N.V."/>
        </authorList>
    </citation>
    <scope>NUCLEOTIDE SEQUENCE [LARGE SCALE GENOMIC DNA]</scope>
</reference>
<evidence type="ECO:0000259" key="1">
    <source>
        <dbReference type="Pfam" id="PF06048"/>
    </source>
</evidence>
<protein>
    <submittedName>
        <fullName evidence="3">DNA primase traC</fullName>
    </submittedName>
</protein>
<dbReference type="Proteomes" id="UP000244338">
    <property type="component" value="Unassembled WGS sequence"/>
</dbReference>
<dbReference type="InterPro" id="IPR009270">
    <property type="entry name" value="DUF927"/>
</dbReference>